<accession>A0ABN8YWF6</accession>
<name>A0ABN8YWF6_RANTA</name>
<dbReference type="Proteomes" id="UP001176941">
    <property type="component" value="Chromosome 24"/>
</dbReference>
<evidence type="ECO:0000313" key="1">
    <source>
        <dbReference type="EMBL" id="CAI9165455.1"/>
    </source>
</evidence>
<sequence>MPQGDLFISKVFARIGGPGIIPRAPPSVLPCLFTGAPLELRRAPWPGHVVSTAPCPVFSGWPGSPFVGFQRKLFSVLLGLGKIFPWDTAGQLSSCSPPSPKAGAAPGLLICASLVFGDGGPFPFLLWAP</sequence>
<proteinExistence type="predicted"/>
<organism evidence="1 2">
    <name type="scientific">Rangifer tarandus platyrhynchus</name>
    <name type="common">Svalbard reindeer</name>
    <dbReference type="NCBI Taxonomy" id="3082113"/>
    <lineage>
        <taxon>Eukaryota</taxon>
        <taxon>Metazoa</taxon>
        <taxon>Chordata</taxon>
        <taxon>Craniata</taxon>
        <taxon>Vertebrata</taxon>
        <taxon>Euteleostomi</taxon>
        <taxon>Mammalia</taxon>
        <taxon>Eutheria</taxon>
        <taxon>Laurasiatheria</taxon>
        <taxon>Artiodactyla</taxon>
        <taxon>Ruminantia</taxon>
        <taxon>Pecora</taxon>
        <taxon>Cervidae</taxon>
        <taxon>Odocoileinae</taxon>
        <taxon>Rangifer</taxon>
    </lineage>
</organism>
<gene>
    <name evidence="1" type="ORF">MRATA1EN1_LOCUS14417</name>
</gene>
<reference evidence="1" key="1">
    <citation type="submission" date="2023-04" db="EMBL/GenBank/DDBJ databases">
        <authorList>
            <consortium name="ELIXIR-Norway"/>
        </authorList>
    </citation>
    <scope>NUCLEOTIDE SEQUENCE [LARGE SCALE GENOMIC DNA]</scope>
</reference>
<protein>
    <submittedName>
        <fullName evidence="1">Uncharacterized protein</fullName>
    </submittedName>
</protein>
<evidence type="ECO:0000313" key="2">
    <source>
        <dbReference type="Proteomes" id="UP001176941"/>
    </source>
</evidence>
<dbReference type="EMBL" id="OX459960">
    <property type="protein sequence ID" value="CAI9165455.1"/>
    <property type="molecule type" value="Genomic_DNA"/>
</dbReference>
<keyword evidence="2" id="KW-1185">Reference proteome</keyword>